<sequence>MLDSGNLTALETEVITLMSEMLYDQSGPTTAFLEAKKNWSVVLNEEVRVTREVLVIHNTIACDHRWECYFLHTELPLGMVQAGYVTMTGPLTQLSRCICNFRIQVTANSPRFLQTYWD</sequence>
<evidence type="ECO:0000313" key="1">
    <source>
        <dbReference type="EMBL" id="CAJ1976693.1"/>
    </source>
</evidence>
<protein>
    <submittedName>
        <fullName evidence="1">Uncharacterized protein</fullName>
    </submittedName>
</protein>
<dbReference type="Proteomes" id="UP001189624">
    <property type="component" value="Chromosome 10"/>
</dbReference>
<name>A0AA86W229_9FABA</name>
<accession>A0AA86W229</accession>
<keyword evidence="2" id="KW-1185">Reference proteome</keyword>
<gene>
    <name evidence="1" type="ORF">AYBTSS11_LOCUS28833</name>
</gene>
<organism evidence="1 2">
    <name type="scientific">Sphenostylis stenocarpa</name>
    <dbReference type="NCBI Taxonomy" id="92480"/>
    <lineage>
        <taxon>Eukaryota</taxon>
        <taxon>Viridiplantae</taxon>
        <taxon>Streptophyta</taxon>
        <taxon>Embryophyta</taxon>
        <taxon>Tracheophyta</taxon>
        <taxon>Spermatophyta</taxon>
        <taxon>Magnoliopsida</taxon>
        <taxon>eudicotyledons</taxon>
        <taxon>Gunneridae</taxon>
        <taxon>Pentapetalae</taxon>
        <taxon>rosids</taxon>
        <taxon>fabids</taxon>
        <taxon>Fabales</taxon>
        <taxon>Fabaceae</taxon>
        <taxon>Papilionoideae</taxon>
        <taxon>50 kb inversion clade</taxon>
        <taxon>NPAAA clade</taxon>
        <taxon>indigoferoid/millettioid clade</taxon>
        <taxon>Phaseoleae</taxon>
        <taxon>Sphenostylis</taxon>
    </lineage>
</organism>
<dbReference type="Gramene" id="rna-AYBTSS11_LOCUS28833">
    <property type="protein sequence ID" value="CAJ1976693.1"/>
    <property type="gene ID" value="gene-AYBTSS11_LOCUS28833"/>
</dbReference>
<proteinExistence type="predicted"/>
<reference evidence="1" key="1">
    <citation type="submission" date="2023-10" db="EMBL/GenBank/DDBJ databases">
        <authorList>
            <person name="Domelevo Entfellner J.-B."/>
        </authorList>
    </citation>
    <scope>NUCLEOTIDE SEQUENCE</scope>
</reference>
<dbReference type="AlphaFoldDB" id="A0AA86W229"/>
<evidence type="ECO:0000313" key="2">
    <source>
        <dbReference type="Proteomes" id="UP001189624"/>
    </source>
</evidence>
<dbReference type="EMBL" id="OY731407">
    <property type="protein sequence ID" value="CAJ1976693.1"/>
    <property type="molecule type" value="Genomic_DNA"/>
</dbReference>